<name>A0A369T778_9PROT</name>
<evidence type="ECO:0008006" key="4">
    <source>
        <dbReference type="Google" id="ProtNLM"/>
    </source>
</evidence>
<feature type="signal peptide" evidence="1">
    <location>
        <begin position="1"/>
        <end position="20"/>
    </location>
</feature>
<dbReference type="PANTHER" id="PTHR38075:SF1">
    <property type="entry name" value="DUF4139 DOMAIN-CONTAINING PROTEIN"/>
    <property type="match status" value="1"/>
</dbReference>
<evidence type="ECO:0000313" key="2">
    <source>
        <dbReference type="EMBL" id="RDD60722.1"/>
    </source>
</evidence>
<comment type="caution">
    <text evidence="2">The sequence shown here is derived from an EMBL/GenBank/DDBJ whole genome shotgun (WGS) entry which is preliminary data.</text>
</comment>
<dbReference type="EMBL" id="QPMH01000021">
    <property type="protein sequence ID" value="RDD60722.1"/>
    <property type="molecule type" value="Genomic_DNA"/>
</dbReference>
<sequence length="458" mass="49350">MHRSLLIAAALLLSGLPAAAQEDTGAKAPSATELSIYRNDLALVTGHRTVELQAGEAEIAMSPISPGIVPESLNLSGDDIRLMGQELTPWPLTRERMLGAFVGKQVTLVRPARNGKTPVEQAATLLSVDGGVVVRVDGGIEVEPEGRIVFPELPEHLSAEPRATFRIGVDEAGSRSLTLRYLTRGLSWSAGYVARWDDEAGTLDLTGMATLESSLSTPIGAEKVRLVAGDVAITREEQRAPRMDERTMAMAAESKAAVPEAETRADLKVYPLKRPVTLRPGSRVQRPLLAAEGVAVERRYRIEGLAIAQPFGGEREASARLRLLVPDTRKAGLGQALPAGTVRVYDGEVFRGAQAVGDTPLGSELALDLGAAFDITAKARQKVFERIGERAYETAQEIVLKNAKDRDVTVRIIGRFPPEWTMLSESHPHEAETATQPVWTIDVPSGGAATLTYRVRVQ</sequence>
<gene>
    <name evidence="2" type="ORF">DRB17_16820</name>
</gene>
<feature type="chain" id="PRO_5016737069" description="DUF4139 domain-containing protein" evidence="1">
    <location>
        <begin position="21"/>
        <end position="458"/>
    </location>
</feature>
<dbReference type="PANTHER" id="PTHR38075">
    <property type="entry name" value="DUF4139 DOMAIN-CONTAINING PROTEIN"/>
    <property type="match status" value="1"/>
</dbReference>
<keyword evidence="3" id="KW-1185">Reference proteome</keyword>
<evidence type="ECO:0000256" key="1">
    <source>
        <dbReference type="SAM" id="SignalP"/>
    </source>
</evidence>
<protein>
    <recommendedName>
        <fullName evidence="4">DUF4139 domain-containing protein</fullName>
    </recommendedName>
</protein>
<organism evidence="2 3">
    <name type="scientific">Ferruginivarius sediminum</name>
    <dbReference type="NCBI Taxonomy" id="2661937"/>
    <lineage>
        <taxon>Bacteria</taxon>
        <taxon>Pseudomonadati</taxon>
        <taxon>Pseudomonadota</taxon>
        <taxon>Alphaproteobacteria</taxon>
        <taxon>Rhodospirillales</taxon>
        <taxon>Rhodospirillaceae</taxon>
        <taxon>Ferruginivarius</taxon>
    </lineage>
</organism>
<keyword evidence="1" id="KW-0732">Signal</keyword>
<evidence type="ECO:0000313" key="3">
    <source>
        <dbReference type="Proteomes" id="UP000253941"/>
    </source>
</evidence>
<dbReference type="AlphaFoldDB" id="A0A369T778"/>
<accession>A0A369T778</accession>
<dbReference type="RefSeq" id="WP_114583385.1">
    <property type="nucleotide sequence ID" value="NZ_QPMH01000021.1"/>
</dbReference>
<proteinExistence type="predicted"/>
<reference evidence="2 3" key="1">
    <citation type="submission" date="2018-07" db="EMBL/GenBank/DDBJ databases">
        <title>Venubactetium sediminum gen. nov., sp. nov., isolated from a marine solar saltern.</title>
        <authorList>
            <person name="Wang S."/>
        </authorList>
    </citation>
    <scope>NUCLEOTIDE SEQUENCE [LARGE SCALE GENOMIC DNA]</scope>
    <source>
        <strain evidence="2 3">WD2A32</strain>
    </source>
</reference>
<dbReference type="Proteomes" id="UP000253941">
    <property type="component" value="Unassembled WGS sequence"/>
</dbReference>